<gene>
    <name evidence="2" type="ORF">IAA52_00120</name>
</gene>
<keyword evidence="1" id="KW-1133">Transmembrane helix</keyword>
<dbReference type="AlphaFoldDB" id="A0A9D0ZJM7"/>
<reference evidence="2" key="1">
    <citation type="submission" date="2020-10" db="EMBL/GenBank/DDBJ databases">
        <authorList>
            <person name="Gilroy R."/>
        </authorList>
    </citation>
    <scope>NUCLEOTIDE SEQUENCE</scope>
    <source>
        <strain evidence="2">ChiSjej6B24-2974</strain>
    </source>
</reference>
<evidence type="ECO:0000313" key="3">
    <source>
        <dbReference type="Proteomes" id="UP000824260"/>
    </source>
</evidence>
<keyword evidence="1" id="KW-0472">Membrane</keyword>
<organism evidence="2 3">
    <name type="scientific">Candidatus Pullichristensenella stercorigallinarum</name>
    <dbReference type="NCBI Taxonomy" id="2840909"/>
    <lineage>
        <taxon>Bacteria</taxon>
        <taxon>Bacillati</taxon>
        <taxon>Bacillota</taxon>
        <taxon>Clostridia</taxon>
        <taxon>Candidatus Pullichristensenella</taxon>
    </lineage>
</organism>
<dbReference type="EMBL" id="DVFZ01000004">
    <property type="protein sequence ID" value="HIQ81489.1"/>
    <property type="molecule type" value="Genomic_DNA"/>
</dbReference>
<reference evidence="2" key="2">
    <citation type="journal article" date="2021" name="PeerJ">
        <title>Extensive microbial diversity within the chicken gut microbiome revealed by metagenomics and culture.</title>
        <authorList>
            <person name="Gilroy R."/>
            <person name="Ravi A."/>
            <person name="Getino M."/>
            <person name="Pursley I."/>
            <person name="Horton D.L."/>
            <person name="Alikhan N.F."/>
            <person name="Baker D."/>
            <person name="Gharbi K."/>
            <person name="Hall N."/>
            <person name="Watson M."/>
            <person name="Adriaenssens E.M."/>
            <person name="Foster-Nyarko E."/>
            <person name="Jarju S."/>
            <person name="Secka A."/>
            <person name="Antonio M."/>
            <person name="Oren A."/>
            <person name="Chaudhuri R.R."/>
            <person name="La Ragione R."/>
            <person name="Hildebrand F."/>
            <person name="Pallen M.J."/>
        </authorList>
    </citation>
    <scope>NUCLEOTIDE SEQUENCE</scope>
    <source>
        <strain evidence="2">ChiSjej6B24-2974</strain>
    </source>
</reference>
<sequence>MELAQSALANTGDNPLPFIVGGIVVVALIVLVVAFVLMRRR</sequence>
<dbReference type="Proteomes" id="UP000824260">
    <property type="component" value="Unassembled WGS sequence"/>
</dbReference>
<evidence type="ECO:0000313" key="2">
    <source>
        <dbReference type="EMBL" id="HIQ81489.1"/>
    </source>
</evidence>
<evidence type="ECO:0000256" key="1">
    <source>
        <dbReference type="SAM" id="Phobius"/>
    </source>
</evidence>
<name>A0A9D0ZJM7_9FIRM</name>
<comment type="caution">
    <text evidence="2">The sequence shown here is derived from an EMBL/GenBank/DDBJ whole genome shotgun (WGS) entry which is preliminary data.</text>
</comment>
<dbReference type="NCBIfam" id="TIGR01167">
    <property type="entry name" value="LPXTG_anchor"/>
    <property type="match status" value="1"/>
</dbReference>
<accession>A0A9D0ZJM7</accession>
<proteinExistence type="predicted"/>
<feature type="transmembrane region" description="Helical" evidence="1">
    <location>
        <begin position="16"/>
        <end position="38"/>
    </location>
</feature>
<protein>
    <submittedName>
        <fullName evidence="2">LPXTG cell wall anchor domain-containing protein</fullName>
    </submittedName>
</protein>
<keyword evidence="1" id="KW-0812">Transmembrane</keyword>